<dbReference type="AlphaFoldDB" id="A0A437R1H0"/>
<dbReference type="GO" id="GO:0000156">
    <property type="term" value="F:phosphorelay response regulator activity"/>
    <property type="evidence" value="ECO:0007669"/>
    <property type="project" value="TreeGrafter"/>
</dbReference>
<feature type="DNA-binding region" description="OmpR/PhoB-type" evidence="3">
    <location>
        <begin position="134"/>
        <end position="232"/>
    </location>
</feature>
<dbReference type="CDD" id="cd00383">
    <property type="entry name" value="trans_reg_C"/>
    <property type="match status" value="1"/>
</dbReference>
<dbReference type="Proteomes" id="UP000283077">
    <property type="component" value="Unassembled WGS sequence"/>
</dbReference>
<dbReference type="GO" id="GO:0005829">
    <property type="term" value="C:cytosol"/>
    <property type="evidence" value="ECO:0007669"/>
    <property type="project" value="TreeGrafter"/>
</dbReference>
<dbReference type="EMBL" id="SACS01000004">
    <property type="protein sequence ID" value="RVU40646.1"/>
    <property type="molecule type" value="Genomic_DNA"/>
</dbReference>
<dbReference type="PANTHER" id="PTHR48111:SF6">
    <property type="entry name" value="TRANSCRIPTIONAL REGULATORY PROTEIN CREB"/>
    <property type="match status" value="1"/>
</dbReference>
<dbReference type="OrthoDB" id="9802426at2"/>
<dbReference type="Gene3D" id="1.10.10.10">
    <property type="entry name" value="Winged helix-like DNA-binding domain superfamily/Winged helix DNA-binding domain"/>
    <property type="match status" value="1"/>
</dbReference>
<proteinExistence type="predicted"/>
<dbReference type="CDD" id="cd17574">
    <property type="entry name" value="REC_OmpR"/>
    <property type="match status" value="1"/>
</dbReference>
<dbReference type="SMART" id="SM00862">
    <property type="entry name" value="Trans_reg_C"/>
    <property type="match status" value="1"/>
</dbReference>
<dbReference type="InterPro" id="IPR001789">
    <property type="entry name" value="Sig_transdc_resp-reg_receiver"/>
</dbReference>
<protein>
    <submittedName>
        <fullName evidence="6">Two-component system response regulator CreB</fullName>
    </submittedName>
</protein>
<evidence type="ECO:0000259" key="5">
    <source>
        <dbReference type="PROSITE" id="PS51755"/>
    </source>
</evidence>
<dbReference type="InterPro" id="IPR001867">
    <property type="entry name" value="OmpR/PhoB-type_DNA-bd"/>
</dbReference>
<sequence length="246" mass="27555">MTTKILLLEDEAAIADPLIYSLQAEGFQVHWVQLVQQALAAFAEHDLLILDVGLPDGNGFELCKQIRHSSEVPVIFLTARSSEIDRVVGLEIGADDYVVKPFSPRELVARVKTILKRSQRQQSFRAEAATNAEQQQEHRGDFRLLPAQVQIQLLQQSLPLTALEYRLLSYLLQHPAQVLSREQLLQSCGVASDAGYDRNIDSHIKSLRAKMRKISAKSYILTQRGFGYSFDPLGTQIATQIGTQDD</sequence>
<dbReference type="GO" id="GO:0000976">
    <property type="term" value="F:transcription cis-regulatory region binding"/>
    <property type="evidence" value="ECO:0007669"/>
    <property type="project" value="TreeGrafter"/>
</dbReference>
<dbReference type="PROSITE" id="PS51755">
    <property type="entry name" value="OMPR_PHOB"/>
    <property type="match status" value="1"/>
</dbReference>
<dbReference type="Gene3D" id="3.40.50.2300">
    <property type="match status" value="1"/>
</dbReference>
<dbReference type="InterPro" id="IPR016032">
    <property type="entry name" value="Sig_transdc_resp-reg_C-effctor"/>
</dbReference>
<organism evidence="6 7">
    <name type="scientific">Rheinheimera riviphila</name>
    <dbReference type="NCBI Taxonomy" id="1834037"/>
    <lineage>
        <taxon>Bacteria</taxon>
        <taxon>Pseudomonadati</taxon>
        <taxon>Pseudomonadota</taxon>
        <taxon>Gammaproteobacteria</taxon>
        <taxon>Chromatiales</taxon>
        <taxon>Chromatiaceae</taxon>
        <taxon>Rheinheimera</taxon>
    </lineage>
</organism>
<feature type="modified residue" description="4-aspartylphosphate" evidence="2">
    <location>
        <position position="51"/>
    </location>
</feature>
<dbReference type="Gene3D" id="6.10.250.690">
    <property type="match status" value="1"/>
</dbReference>
<accession>A0A437R1H0</accession>
<evidence type="ECO:0000256" key="1">
    <source>
        <dbReference type="ARBA" id="ARBA00023125"/>
    </source>
</evidence>
<gene>
    <name evidence="6" type="primary">creB</name>
    <name evidence="6" type="ORF">EOE67_06295</name>
</gene>
<dbReference type="GO" id="GO:0006355">
    <property type="term" value="P:regulation of DNA-templated transcription"/>
    <property type="evidence" value="ECO:0007669"/>
    <property type="project" value="InterPro"/>
</dbReference>
<evidence type="ECO:0000256" key="3">
    <source>
        <dbReference type="PROSITE-ProRule" id="PRU01091"/>
    </source>
</evidence>
<dbReference type="InterPro" id="IPR011006">
    <property type="entry name" value="CheY-like_superfamily"/>
</dbReference>
<dbReference type="SUPFAM" id="SSF46894">
    <property type="entry name" value="C-terminal effector domain of the bipartite response regulators"/>
    <property type="match status" value="1"/>
</dbReference>
<dbReference type="PANTHER" id="PTHR48111">
    <property type="entry name" value="REGULATOR OF RPOS"/>
    <property type="match status" value="1"/>
</dbReference>
<dbReference type="Pfam" id="PF00072">
    <property type="entry name" value="Response_reg"/>
    <property type="match status" value="1"/>
</dbReference>
<keyword evidence="1 3" id="KW-0238">DNA-binding</keyword>
<dbReference type="SMART" id="SM00448">
    <property type="entry name" value="REC"/>
    <property type="match status" value="1"/>
</dbReference>
<keyword evidence="7" id="KW-1185">Reference proteome</keyword>
<dbReference type="NCBIfam" id="NF008296">
    <property type="entry name" value="PRK11083.1"/>
    <property type="match status" value="1"/>
</dbReference>
<feature type="domain" description="OmpR/PhoB-type" evidence="5">
    <location>
        <begin position="134"/>
        <end position="232"/>
    </location>
</feature>
<comment type="caution">
    <text evidence="6">The sequence shown here is derived from an EMBL/GenBank/DDBJ whole genome shotgun (WGS) entry which is preliminary data.</text>
</comment>
<dbReference type="PROSITE" id="PS50110">
    <property type="entry name" value="RESPONSE_REGULATORY"/>
    <property type="match status" value="1"/>
</dbReference>
<dbReference type="Pfam" id="PF00486">
    <property type="entry name" value="Trans_reg_C"/>
    <property type="match status" value="1"/>
</dbReference>
<keyword evidence="2" id="KW-0597">Phosphoprotein</keyword>
<reference evidence="6 7" key="1">
    <citation type="submission" date="2019-01" db="EMBL/GenBank/DDBJ databases">
        <authorList>
            <person name="Chen W.-M."/>
        </authorList>
    </citation>
    <scope>NUCLEOTIDE SEQUENCE [LARGE SCALE GENOMIC DNA]</scope>
    <source>
        <strain evidence="6 7">KYPC3</strain>
    </source>
</reference>
<evidence type="ECO:0000313" key="6">
    <source>
        <dbReference type="EMBL" id="RVU40646.1"/>
    </source>
</evidence>
<dbReference type="InterPro" id="IPR036388">
    <property type="entry name" value="WH-like_DNA-bd_sf"/>
</dbReference>
<dbReference type="RefSeq" id="WP_127698182.1">
    <property type="nucleotide sequence ID" value="NZ_SACS01000004.1"/>
</dbReference>
<dbReference type="InterPro" id="IPR039420">
    <property type="entry name" value="WalR-like"/>
</dbReference>
<evidence type="ECO:0000256" key="2">
    <source>
        <dbReference type="PROSITE-ProRule" id="PRU00169"/>
    </source>
</evidence>
<dbReference type="GO" id="GO:0032993">
    <property type="term" value="C:protein-DNA complex"/>
    <property type="evidence" value="ECO:0007669"/>
    <property type="project" value="TreeGrafter"/>
</dbReference>
<feature type="domain" description="Response regulatory" evidence="4">
    <location>
        <begin position="4"/>
        <end position="115"/>
    </location>
</feature>
<name>A0A437R1H0_9GAMM</name>
<evidence type="ECO:0000259" key="4">
    <source>
        <dbReference type="PROSITE" id="PS50110"/>
    </source>
</evidence>
<evidence type="ECO:0000313" key="7">
    <source>
        <dbReference type="Proteomes" id="UP000283077"/>
    </source>
</evidence>
<dbReference type="SUPFAM" id="SSF52172">
    <property type="entry name" value="CheY-like"/>
    <property type="match status" value="1"/>
</dbReference>